<dbReference type="PROSITE" id="PS50293">
    <property type="entry name" value="TPR_REGION"/>
    <property type="match status" value="1"/>
</dbReference>
<evidence type="ECO:0000313" key="3">
    <source>
        <dbReference type="EMBL" id="MEL4456363.1"/>
    </source>
</evidence>
<comment type="caution">
    <text evidence="3">The sequence shown here is derived from an EMBL/GenBank/DDBJ whole genome shotgun (WGS) entry which is preliminary data.</text>
</comment>
<dbReference type="PROSITE" id="PS50005">
    <property type="entry name" value="TPR"/>
    <property type="match status" value="2"/>
</dbReference>
<feature type="chain" id="PRO_5046002667" evidence="2">
    <location>
        <begin position="27"/>
        <end position="366"/>
    </location>
</feature>
<reference evidence="3 4" key="1">
    <citation type="submission" date="2024-04" db="EMBL/GenBank/DDBJ databases">
        <title>whole genome sequencing of Lutimonas vermicola strain IMCC1616.</title>
        <authorList>
            <person name="Bae S.S."/>
        </authorList>
    </citation>
    <scope>NUCLEOTIDE SEQUENCE [LARGE SCALE GENOMIC DNA]</scope>
    <source>
        <strain evidence="3 4">IMCC1616</strain>
    </source>
</reference>
<feature type="signal peptide" evidence="2">
    <location>
        <begin position="1"/>
        <end position="26"/>
    </location>
</feature>
<evidence type="ECO:0000313" key="4">
    <source>
        <dbReference type="Proteomes" id="UP001474120"/>
    </source>
</evidence>
<keyword evidence="4" id="KW-1185">Reference proteome</keyword>
<sequence length="366" mass="40690">MKHLYKFFGVASMLAALLFTAFVAQAQINTPRGSQHATVSQRIGTSDITINYSRPGVKGREIWGKLVPYGMNNLGFGNATTSPWRAGADENTTISFSHDAKIEGKDIKAGTYGLHIEVKEGDKATLILSQDINSWGSYFYDPNNDALRVDITTNTVPHKELLTYEFNALTPTSAVTSLVWEKKEFPFTVEFDVTEIVLDEFRDKSRGQLGFVRQNWEQAARFSLNNGGDLNEALGWVDGAISGNFYSQKTFNNLALKGQILQKMGKTAEYTALMQEAASIADMNQLNILGYQMMNNKDYDNALKFFKLNVKNNPTNANVHDSLGECYKTMGDKKNAIKYLKKSLSLDPPANVKANSEKLLAELDAM</sequence>
<keyword evidence="2" id="KW-0732">Signal</keyword>
<gene>
    <name evidence="3" type="ORF">AABB81_10680</name>
</gene>
<dbReference type="Proteomes" id="UP001474120">
    <property type="component" value="Unassembled WGS sequence"/>
</dbReference>
<dbReference type="InterPro" id="IPR011990">
    <property type="entry name" value="TPR-like_helical_dom_sf"/>
</dbReference>
<dbReference type="Gene3D" id="1.25.40.10">
    <property type="entry name" value="Tetratricopeptide repeat domain"/>
    <property type="match status" value="1"/>
</dbReference>
<name>A0ABU9L1P2_9FLAO</name>
<dbReference type="RefSeq" id="WP_342160486.1">
    <property type="nucleotide sequence ID" value="NZ_JBCDNA010000002.1"/>
</dbReference>
<dbReference type="Pfam" id="PF11138">
    <property type="entry name" value="DUF2911"/>
    <property type="match status" value="1"/>
</dbReference>
<proteinExistence type="predicted"/>
<protein>
    <submittedName>
        <fullName evidence="3">DUF2911 domain-containing protein</fullName>
    </submittedName>
</protein>
<feature type="repeat" description="TPR" evidence="1">
    <location>
        <begin position="317"/>
        <end position="350"/>
    </location>
</feature>
<dbReference type="InterPro" id="IPR019734">
    <property type="entry name" value="TPR_rpt"/>
</dbReference>
<evidence type="ECO:0000256" key="2">
    <source>
        <dbReference type="SAM" id="SignalP"/>
    </source>
</evidence>
<dbReference type="SUPFAM" id="SSF48452">
    <property type="entry name" value="TPR-like"/>
    <property type="match status" value="1"/>
</dbReference>
<evidence type="ECO:0000256" key="1">
    <source>
        <dbReference type="PROSITE-ProRule" id="PRU00339"/>
    </source>
</evidence>
<keyword evidence="1" id="KW-0802">TPR repeat</keyword>
<accession>A0ABU9L1P2</accession>
<dbReference type="SMART" id="SM00028">
    <property type="entry name" value="TPR"/>
    <property type="match status" value="2"/>
</dbReference>
<dbReference type="InterPro" id="IPR021314">
    <property type="entry name" value="DUF2911"/>
</dbReference>
<dbReference type="Pfam" id="PF13181">
    <property type="entry name" value="TPR_8"/>
    <property type="match status" value="1"/>
</dbReference>
<organism evidence="3 4">
    <name type="scientific">Lutimonas vermicola</name>
    <dbReference type="NCBI Taxonomy" id="414288"/>
    <lineage>
        <taxon>Bacteria</taxon>
        <taxon>Pseudomonadati</taxon>
        <taxon>Bacteroidota</taxon>
        <taxon>Flavobacteriia</taxon>
        <taxon>Flavobacteriales</taxon>
        <taxon>Flavobacteriaceae</taxon>
        <taxon>Lutimonas</taxon>
    </lineage>
</organism>
<feature type="repeat" description="TPR" evidence="1">
    <location>
        <begin position="283"/>
        <end position="316"/>
    </location>
</feature>
<dbReference type="EMBL" id="JBCDNA010000002">
    <property type="protein sequence ID" value="MEL4456363.1"/>
    <property type="molecule type" value="Genomic_DNA"/>
</dbReference>